<dbReference type="InterPro" id="IPR016024">
    <property type="entry name" value="ARM-type_fold"/>
</dbReference>
<evidence type="ECO:0000256" key="1">
    <source>
        <dbReference type="SAM" id="MobiDB-lite"/>
    </source>
</evidence>
<evidence type="ECO:0000313" key="3">
    <source>
        <dbReference type="Proteomes" id="UP000250140"/>
    </source>
</evidence>
<feature type="region of interest" description="Disordered" evidence="1">
    <location>
        <begin position="409"/>
        <end position="430"/>
    </location>
</feature>
<accession>A0A8E2F5K9</accession>
<dbReference type="Pfam" id="PF05536">
    <property type="entry name" value="Neurochondrin"/>
    <property type="match status" value="1"/>
</dbReference>
<name>A0A8E2F5K9_9PEZI</name>
<evidence type="ECO:0000313" key="2">
    <source>
        <dbReference type="EMBL" id="OCL10755.1"/>
    </source>
</evidence>
<dbReference type="AlphaFoldDB" id="A0A8E2F5K9"/>
<dbReference type="EMBL" id="KV749172">
    <property type="protein sequence ID" value="OCL10755.1"/>
    <property type="molecule type" value="Genomic_DNA"/>
</dbReference>
<reference evidence="2 3" key="1">
    <citation type="journal article" date="2016" name="Nat. Commun.">
        <title>Ectomycorrhizal ecology is imprinted in the genome of the dominant symbiotic fungus Cenococcum geophilum.</title>
        <authorList>
            <consortium name="DOE Joint Genome Institute"/>
            <person name="Peter M."/>
            <person name="Kohler A."/>
            <person name="Ohm R.A."/>
            <person name="Kuo A."/>
            <person name="Krutzmann J."/>
            <person name="Morin E."/>
            <person name="Arend M."/>
            <person name="Barry K.W."/>
            <person name="Binder M."/>
            <person name="Choi C."/>
            <person name="Clum A."/>
            <person name="Copeland A."/>
            <person name="Grisel N."/>
            <person name="Haridas S."/>
            <person name="Kipfer T."/>
            <person name="LaButti K."/>
            <person name="Lindquist E."/>
            <person name="Lipzen A."/>
            <person name="Maire R."/>
            <person name="Meier B."/>
            <person name="Mihaltcheva S."/>
            <person name="Molinier V."/>
            <person name="Murat C."/>
            <person name="Poggeler S."/>
            <person name="Quandt C.A."/>
            <person name="Sperisen C."/>
            <person name="Tritt A."/>
            <person name="Tisserant E."/>
            <person name="Crous P.W."/>
            <person name="Henrissat B."/>
            <person name="Nehls U."/>
            <person name="Egli S."/>
            <person name="Spatafora J.W."/>
            <person name="Grigoriev I.V."/>
            <person name="Martin F.M."/>
        </authorList>
    </citation>
    <scope>NUCLEOTIDE SEQUENCE [LARGE SCALE GENOMIC DNA]</scope>
    <source>
        <strain evidence="2 3">CBS 207.34</strain>
    </source>
</reference>
<dbReference type="InterPro" id="IPR008709">
    <property type="entry name" value="Neurochondrin"/>
</dbReference>
<proteinExistence type="predicted"/>
<keyword evidence="3" id="KW-1185">Reference proteome</keyword>
<sequence>MASLQESSADTSTPSTRDPQAALTQTLSLLRSKNDTSRFVGLSLLRTLLDTHASLRDDPDIIMRCWSAISPRFLRKLLQARPTEKRSEAEANSMITLAVAVIHAFTVLLGKEALEERQVMALCEGLVESISFCSAETRVLTLQALSTITSRSKGASAVCQVEDFKPLVQAAVEDELAMSVIRFVLISTMEYSAGDSESIAQIEAKGDSITQALINAFEGKEQLRLLETIADVLEESRTSRNPLWLSQLISLIRRTFLASPNTKLYRASTRIIHHFTRTIPAFDPFFPEASNPPSKTPQPFSYLFINFLLIDIRATIPSLMEILASPAYPPTTLRLAAAYDVTGSFISTLVRLPDPSSTNAAAAQPPPRVLDIPPDLLLRLRKNLAETMSLTIEFLRDRWDAAVSGAAGLHPSALPTPQQPQPQQGPGQRRALTWESPTVALDADPAVVAGSRVLALWLHEDENVQLRAEAAGVMDVLLALYAVDGEAKGSGGAEYRNHVVLALEGITATAAGVESFLAQEGWERLVGDLQDCMRDAGGGGRDRRYPYRVLSIIRVLLAVVESEEVTQTKDEWLKFISFLARFKAPLVVSSSLNLNREELDPVEVFAAAGQLAVALVLKAPKKLQRSFKGDCDRICMSVKGLLAKGRDLLNEGTVEGLEEVVDGFAEPSK</sequence>
<gene>
    <name evidence="2" type="ORF">AOQ84DRAFT_336937</name>
</gene>
<dbReference type="SUPFAM" id="SSF48371">
    <property type="entry name" value="ARM repeat"/>
    <property type="match status" value="1"/>
</dbReference>
<dbReference type="PANTHER" id="PTHR13109">
    <property type="entry name" value="NEUROCHONDRIN"/>
    <property type="match status" value="1"/>
</dbReference>
<dbReference type="OrthoDB" id="8962942at2759"/>
<organism evidence="2 3">
    <name type="scientific">Glonium stellatum</name>
    <dbReference type="NCBI Taxonomy" id="574774"/>
    <lineage>
        <taxon>Eukaryota</taxon>
        <taxon>Fungi</taxon>
        <taxon>Dikarya</taxon>
        <taxon>Ascomycota</taxon>
        <taxon>Pezizomycotina</taxon>
        <taxon>Dothideomycetes</taxon>
        <taxon>Pleosporomycetidae</taxon>
        <taxon>Gloniales</taxon>
        <taxon>Gloniaceae</taxon>
        <taxon>Glonium</taxon>
    </lineage>
</organism>
<protein>
    <submittedName>
        <fullName evidence="2">DUF1941-domain-containing protein</fullName>
    </submittedName>
</protein>
<dbReference type="PANTHER" id="PTHR13109:SF7">
    <property type="entry name" value="NEUROCHONDRIN"/>
    <property type="match status" value="1"/>
</dbReference>
<dbReference type="Proteomes" id="UP000250140">
    <property type="component" value="Unassembled WGS sequence"/>
</dbReference>
<feature type="region of interest" description="Disordered" evidence="1">
    <location>
        <begin position="1"/>
        <end position="20"/>
    </location>
</feature>